<dbReference type="GO" id="GO:0004735">
    <property type="term" value="F:pyrroline-5-carboxylate reductase activity"/>
    <property type="evidence" value="ECO:0007669"/>
    <property type="project" value="TreeGrafter"/>
</dbReference>
<name>A0AAV2YC40_9STRA</name>
<dbReference type="Proteomes" id="UP001146120">
    <property type="component" value="Unassembled WGS sequence"/>
</dbReference>
<evidence type="ECO:0000313" key="3">
    <source>
        <dbReference type="EMBL" id="DAZ93037.1"/>
    </source>
</evidence>
<dbReference type="GO" id="GO:0055129">
    <property type="term" value="P:L-proline biosynthetic process"/>
    <property type="evidence" value="ECO:0007669"/>
    <property type="project" value="TreeGrafter"/>
</dbReference>
<comment type="caution">
    <text evidence="3">The sequence shown here is derived from an EMBL/GenBank/DDBJ whole genome shotgun (WGS) entry which is preliminary data.</text>
</comment>
<reference evidence="3" key="1">
    <citation type="submission" date="2022-11" db="EMBL/GenBank/DDBJ databases">
        <authorList>
            <person name="Morgan W.R."/>
            <person name="Tartar A."/>
        </authorList>
    </citation>
    <scope>NUCLEOTIDE SEQUENCE</scope>
    <source>
        <strain evidence="3">ARSEF 373</strain>
    </source>
</reference>
<evidence type="ECO:0000256" key="1">
    <source>
        <dbReference type="ARBA" id="ARBA00005525"/>
    </source>
</evidence>
<gene>
    <name evidence="3" type="ORF">N0F65_007380</name>
</gene>
<keyword evidence="4" id="KW-1185">Reference proteome</keyword>
<evidence type="ECO:0000259" key="2">
    <source>
        <dbReference type="Pfam" id="PF03807"/>
    </source>
</evidence>
<sequence>MCAATVAPRDKEPLRARAELYAPTRLSTKVQRLFFTRTLVTDIIAQQCTLLVYAAARTSMPLRENALPRVGILGGGHIGCAVAVKLLKSDFPASNIAISTRQPDRVLKCDALQSPQHLALFQAVPRYYDNVRLCKESDVLVLCMPPSQLKSVSIQIKHALALPDCATLVISTLCGATLESLQKACGTRLLVKTRVNVPRLVGLLDMSHGAIGIAAEELGESRF</sequence>
<dbReference type="EMBL" id="DAKRPA010000351">
    <property type="protein sequence ID" value="DAZ93037.1"/>
    <property type="molecule type" value="Genomic_DNA"/>
</dbReference>
<comment type="similarity">
    <text evidence="1">Belongs to the pyrroline-5-carboxylate reductase family.</text>
</comment>
<evidence type="ECO:0000313" key="4">
    <source>
        <dbReference type="Proteomes" id="UP001146120"/>
    </source>
</evidence>
<dbReference type="AlphaFoldDB" id="A0AAV2YC40"/>
<dbReference type="SUPFAM" id="SSF51735">
    <property type="entry name" value="NAD(P)-binding Rossmann-fold domains"/>
    <property type="match status" value="1"/>
</dbReference>
<dbReference type="Gene3D" id="3.40.50.720">
    <property type="entry name" value="NAD(P)-binding Rossmann-like Domain"/>
    <property type="match status" value="1"/>
</dbReference>
<proteinExistence type="inferred from homology"/>
<dbReference type="InterPro" id="IPR028939">
    <property type="entry name" value="P5C_Rdtase_cat_N"/>
</dbReference>
<dbReference type="PANTHER" id="PTHR11645">
    <property type="entry name" value="PYRROLINE-5-CARBOXYLATE REDUCTASE"/>
    <property type="match status" value="1"/>
</dbReference>
<accession>A0AAV2YC40</accession>
<dbReference type="PANTHER" id="PTHR11645:SF58">
    <property type="entry name" value="NADP-DEPENDENT OXIDOREDUCTASE DOMAIN-CONTAINING PROTEIN 1"/>
    <property type="match status" value="1"/>
</dbReference>
<dbReference type="InterPro" id="IPR036291">
    <property type="entry name" value="NAD(P)-bd_dom_sf"/>
</dbReference>
<protein>
    <recommendedName>
        <fullName evidence="2">Pyrroline-5-carboxylate reductase catalytic N-terminal domain-containing protein</fullName>
    </recommendedName>
</protein>
<reference evidence="3" key="2">
    <citation type="journal article" date="2023" name="Microbiol Resour">
        <title>Decontamination and Annotation of the Draft Genome Sequence of the Oomycete Lagenidium giganteum ARSEF 373.</title>
        <authorList>
            <person name="Morgan W.R."/>
            <person name="Tartar A."/>
        </authorList>
    </citation>
    <scope>NUCLEOTIDE SEQUENCE</scope>
    <source>
        <strain evidence="3">ARSEF 373</strain>
    </source>
</reference>
<organism evidence="3 4">
    <name type="scientific">Lagenidium giganteum</name>
    <dbReference type="NCBI Taxonomy" id="4803"/>
    <lineage>
        <taxon>Eukaryota</taxon>
        <taxon>Sar</taxon>
        <taxon>Stramenopiles</taxon>
        <taxon>Oomycota</taxon>
        <taxon>Peronosporomycetes</taxon>
        <taxon>Pythiales</taxon>
        <taxon>Pythiaceae</taxon>
    </lineage>
</organism>
<dbReference type="Pfam" id="PF03807">
    <property type="entry name" value="F420_oxidored"/>
    <property type="match status" value="1"/>
</dbReference>
<feature type="domain" description="Pyrroline-5-carboxylate reductase catalytic N-terminal" evidence="2">
    <location>
        <begin position="69"/>
        <end position="160"/>
    </location>
</feature>